<feature type="domain" description="Prephenate dehydratase" evidence="7">
    <location>
        <begin position="3"/>
        <end position="198"/>
    </location>
</feature>
<dbReference type="GO" id="GO:0005737">
    <property type="term" value="C:cytoplasm"/>
    <property type="evidence" value="ECO:0007669"/>
    <property type="project" value="TreeGrafter"/>
</dbReference>
<evidence type="ECO:0000256" key="3">
    <source>
        <dbReference type="ARBA" id="ARBA00022605"/>
    </source>
</evidence>
<dbReference type="FunCoup" id="C4R7W3">
    <property type="interactions" value="126"/>
</dbReference>
<proteinExistence type="predicted"/>
<dbReference type="eggNOG" id="KOG2797">
    <property type="taxonomic scope" value="Eukaryota"/>
</dbReference>
<dbReference type="SUPFAM" id="SSF53850">
    <property type="entry name" value="Periplasmic binding protein-like II"/>
    <property type="match status" value="1"/>
</dbReference>
<evidence type="ECO:0000256" key="2">
    <source>
        <dbReference type="ARBA" id="ARBA00013147"/>
    </source>
</evidence>
<dbReference type="EMBL" id="FN392322">
    <property type="protein sequence ID" value="CAY71688.1"/>
    <property type="molecule type" value="Genomic_DNA"/>
</dbReference>
<comment type="pathway">
    <text evidence="1">Amino-acid biosynthesis; L-phenylalanine biosynthesis; phenylpyruvate from prephenate: step 1/1.</text>
</comment>
<dbReference type="Gene3D" id="3.40.190.10">
    <property type="entry name" value="Periplasmic binding protein-like II"/>
    <property type="match status" value="2"/>
</dbReference>
<name>C4R7W3_KOMPG</name>
<dbReference type="UniPathway" id="UPA00121">
    <property type="reaction ID" value="UER00345"/>
</dbReference>
<keyword evidence="10" id="KW-1185">Reference proteome</keyword>
<dbReference type="InterPro" id="IPR045865">
    <property type="entry name" value="ACT-like_dom_sf"/>
</dbReference>
<dbReference type="PROSITE" id="PS51671">
    <property type="entry name" value="ACT"/>
    <property type="match status" value="1"/>
</dbReference>
<dbReference type="InParanoid" id="C4R7W3"/>
<sequence length="299" mass="34133">MTNIAYLGPQGTYSHKAALQEFANGENFTYEPQTTIRSCINALSDKTVSYAVIPFENSSNGQVVFSYDYLKDWFMNKEGNTPDFRVVGEQFVSIHHNLITNAPSLDKITKIYSHPQVWSQCNRFFEANDKVFPKSLEKIDCSSTSRAVQIVKETVEKGDEYVAAIASDIAAELHNVPVFQANIEDFDENTTRFLILGYDSLPLTTDKSSKTLTLMAFMLKKDDNHGALCDALACFKEHGINLQTIASRPSKMKSWHYIFFIEFWDDQDENTVNALEKLNDYVQEKFVLGTFPRSKKYWD</sequence>
<dbReference type="PROSITE" id="PS51171">
    <property type="entry name" value="PREPHENATE_DEHYDR_3"/>
    <property type="match status" value="1"/>
</dbReference>
<dbReference type="InterPro" id="IPR002912">
    <property type="entry name" value="ACT_dom"/>
</dbReference>
<dbReference type="HOGENOM" id="CLU_035008_5_1_1"/>
<feature type="domain" description="ACT" evidence="8">
    <location>
        <begin position="216"/>
        <end position="292"/>
    </location>
</feature>
<dbReference type="GO" id="GO:0009094">
    <property type="term" value="P:L-phenylalanine biosynthetic process"/>
    <property type="evidence" value="ECO:0007669"/>
    <property type="project" value="UniProtKB-UniPathway"/>
</dbReference>
<dbReference type="GO" id="GO:0004664">
    <property type="term" value="F:prephenate dehydratase activity"/>
    <property type="evidence" value="ECO:0007669"/>
    <property type="project" value="UniProtKB-EC"/>
</dbReference>
<evidence type="ECO:0000256" key="1">
    <source>
        <dbReference type="ARBA" id="ARBA00004741"/>
    </source>
</evidence>
<reference evidence="9 10" key="1">
    <citation type="journal article" date="2009" name="Nat. Biotechnol.">
        <title>Genome sequence of the recombinant protein production host Pichia pastoris.</title>
        <authorList>
            <person name="De Schutter K."/>
            <person name="Lin Y.C."/>
            <person name="Tiels P."/>
            <person name="Van Hecke A."/>
            <person name="Glinka S."/>
            <person name="Weber-Lehmann J."/>
            <person name="Rouze P."/>
            <person name="Van de Peer Y."/>
            <person name="Callewaert N."/>
        </authorList>
    </citation>
    <scope>NUCLEOTIDE SEQUENCE [LARGE SCALE GENOMIC DNA]</scope>
    <source>
        <strain evidence="10">GS115 / ATCC 20864</strain>
    </source>
</reference>
<evidence type="ECO:0000313" key="10">
    <source>
        <dbReference type="Proteomes" id="UP000000314"/>
    </source>
</evidence>
<evidence type="ECO:0000259" key="8">
    <source>
        <dbReference type="PROSITE" id="PS51671"/>
    </source>
</evidence>
<keyword evidence="4" id="KW-0057">Aromatic amino acid biosynthesis</keyword>
<dbReference type="SUPFAM" id="SSF55021">
    <property type="entry name" value="ACT-like"/>
    <property type="match status" value="1"/>
</dbReference>
<evidence type="ECO:0000313" key="9">
    <source>
        <dbReference type="EMBL" id="CAY71688.1"/>
    </source>
</evidence>
<organism evidence="9 10">
    <name type="scientific">Komagataella phaffii (strain GS115 / ATCC 20864)</name>
    <name type="common">Yeast</name>
    <name type="synonym">Pichia pastoris</name>
    <dbReference type="NCBI Taxonomy" id="644223"/>
    <lineage>
        <taxon>Eukaryota</taxon>
        <taxon>Fungi</taxon>
        <taxon>Dikarya</taxon>
        <taxon>Ascomycota</taxon>
        <taxon>Saccharomycotina</taxon>
        <taxon>Pichiomycetes</taxon>
        <taxon>Pichiales</taxon>
        <taxon>Pichiaceae</taxon>
        <taxon>Komagataella</taxon>
    </lineage>
</organism>
<dbReference type="InterPro" id="IPR001086">
    <property type="entry name" value="Preph_deHydtase"/>
</dbReference>
<dbReference type="CDD" id="cd04905">
    <property type="entry name" value="ACT_CM-PDT"/>
    <property type="match status" value="1"/>
</dbReference>
<dbReference type="Pfam" id="PF00800">
    <property type="entry name" value="PDT"/>
    <property type="match status" value="1"/>
</dbReference>
<keyword evidence="5" id="KW-0584">Phenylalanine biosynthesis</keyword>
<dbReference type="InterPro" id="IPR008242">
    <property type="entry name" value="Chor_mutase/pphenate_deHydtase"/>
</dbReference>
<dbReference type="PIRSF" id="PIRSF001500">
    <property type="entry name" value="Chor_mut_pdt_Ppr"/>
    <property type="match status" value="1"/>
</dbReference>
<dbReference type="STRING" id="644223.C4R7W3"/>
<dbReference type="Gene3D" id="3.30.70.260">
    <property type="match status" value="1"/>
</dbReference>
<dbReference type="RefSeq" id="XP_002493867.1">
    <property type="nucleotide sequence ID" value="XM_002493822.1"/>
</dbReference>
<dbReference type="OrthoDB" id="983542at2759"/>
<evidence type="ECO:0000256" key="5">
    <source>
        <dbReference type="ARBA" id="ARBA00023222"/>
    </source>
</evidence>
<dbReference type="OMA" id="PLMIYRE"/>
<dbReference type="Proteomes" id="UP000000314">
    <property type="component" value="Chromosome 4"/>
</dbReference>
<dbReference type="CDD" id="cd13532">
    <property type="entry name" value="PBP2_PDT_like"/>
    <property type="match status" value="1"/>
</dbReference>
<dbReference type="PANTHER" id="PTHR21022:SF19">
    <property type="entry name" value="PREPHENATE DEHYDRATASE-RELATED"/>
    <property type="match status" value="1"/>
</dbReference>
<protein>
    <recommendedName>
        <fullName evidence="2">prephenate dehydratase</fullName>
        <ecNumber evidence="2">4.2.1.51</ecNumber>
    </recommendedName>
</protein>
<evidence type="ECO:0000259" key="7">
    <source>
        <dbReference type="PROSITE" id="PS51171"/>
    </source>
</evidence>
<gene>
    <name evidence="9" type="ordered locus">PAS_chr4_0437</name>
</gene>
<dbReference type="SMR" id="C4R7W3"/>
<keyword evidence="3" id="KW-0028">Amino-acid biosynthesis</keyword>
<evidence type="ECO:0000256" key="6">
    <source>
        <dbReference type="ARBA" id="ARBA00023239"/>
    </source>
</evidence>
<dbReference type="KEGG" id="ppa:PAS_chr4_0437"/>
<accession>C4R7W3</accession>
<evidence type="ECO:0000256" key="4">
    <source>
        <dbReference type="ARBA" id="ARBA00023141"/>
    </source>
</evidence>
<dbReference type="PANTHER" id="PTHR21022">
    <property type="entry name" value="PREPHENATE DEHYDRATASE P PROTEIN"/>
    <property type="match status" value="1"/>
</dbReference>
<dbReference type="AlphaFoldDB" id="C4R7W3"/>
<keyword evidence="6" id="KW-0456">Lyase</keyword>
<dbReference type="EC" id="4.2.1.51" evidence="2"/>
<dbReference type="GeneID" id="8200719"/>